<keyword evidence="8 11" id="KW-0472">Membrane</keyword>
<feature type="transmembrane region" description="Helical" evidence="11">
    <location>
        <begin position="20"/>
        <end position="36"/>
    </location>
</feature>
<feature type="compositionally biased region" description="Basic and acidic residues" evidence="10">
    <location>
        <begin position="835"/>
        <end position="846"/>
    </location>
</feature>
<dbReference type="GO" id="GO:0035673">
    <property type="term" value="F:oligopeptide transmembrane transporter activity"/>
    <property type="evidence" value="ECO:0007669"/>
    <property type="project" value="InterPro"/>
</dbReference>
<dbReference type="GO" id="GO:0015031">
    <property type="term" value="P:protein transport"/>
    <property type="evidence" value="ECO:0007669"/>
    <property type="project" value="UniProtKB-KW"/>
</dbReference>
<reference evidence="13 14" key="1">
    <citation type="journal article" date="2019" name="Sci. Rep.">
        <title>Comparative genomics of chytrid fungi reveal insights into the obligate biotrophic and pathogenic lifestyle of Synchytrium endobioticum.</title>
        <authorList>
            <person name="van de Vossenberg B.T.L.H."/>
            <person name="Warris S."/>
            <person name="Nguyen H.D.T."/>
            <person name="van Gent-Pelzer M.P.E."/>
            <person name="Joly D.L."/>
            <person name="van de Geest H.C."/>
            <person name="Bonants P.J.M."/>
            <person name="Smith D.S."/>
            <person name="Levesque C.A."/>
            <person name="van der Lee T.A.J."/>
        </authorList>
    </citation>
    <scope>NUCLEOTIDE SEQUENCE [LARGE SCALE GENOMIC DNA]</scope>
    <source>
        <strain evidence="13 14">MB42</strain>
    </source>
</reference>
<keyword evidence="3" id="KW-0813">Transport</keyword>
<dbReference type="SMART" id="SM00184">
    <property type="entry name" value="RING"/>
    <property type="match status" value="1"/>
</dbReference>
<evidence type="ECO:0000256" key="6">
    <source>
        <dbReference type="ARBA" id="ARBA00022927"/>
    </source>
</evidence>
<evidence type="ECO:0000256" key="7">
    <source>
        <dbReference type="ARBA" id="ARBA00022989"/>
    </source>
</evidence>
<feature type="domain" description="RING-type" evidence="12">
    <location>
        <begin position="238"/>
        <end position="281"/>
    </location>
</feature>
<feature type="region of interest" description="Disordered" evidence="10">
    <location>
        <begin position="764"/>
        <end position="846"/>
    </location>
</feature>
<accession>A0A507CG72</accession>
<evidence type="ECO:0000313" key="13">
    <source>
        <dbReference type="EMBL" id="TPX36473.1"/>
    </source>
</evidence>
<evidence type="ECO:0000313" key="14">
    <source>
        <dbReference type="Proteomes" id="UP000317494"/>
    </source>
</evidence>
<evidence type="ECO:0000256" key="1">
    <source>
        <dbReference type="ARBA" id="ARBA00004141"/>
    </source>
</evidence>
<evidence type="ECO:0000259" key="12">
    <source>
        <dbReference type="PROSITE" id="PS50089"/>
    </source>
</evidence>
<dbReference type="EMBL" id="QEAN01000452">
    <property type="protein sequence ID" value="TPX36473.1"/>
    <property type="molecule type" value="Genomic_DNA"/>
</dbReference>
<comment type="similarity">
    <text evidence="2">Belongs to the oligopeptide OPT transporter family.</text>
</comment>
<dbReference type="Pfam" id="PF03169">
    <property type="entry name" value="OPT"/>
    <property type="match status" value="1"/>
</dbReference>
<dbReference type="PROSITE" id="PS50089">
    <property type="entry name" value="ZF_RING_2"/>
    <property type="match status" value="1"/>
</dbReference>
<keyword evidence="7 11" id="KW-1133">Transmembrane helix</keyword>
<dbReference type="Pfam" id="PF13639">
    <property type="entry name" value="zf-RING_2"/>
    <property type="match status" value="1"/>
</dbReference>
<keyword evidence="9" id="KW-0862">Zinc</keyword>
<keyword evidence="6" id="KW-0653">Protein transport</keyword>
<keyword evidence="5" id="KW-0571">Peptide transport</keyword>
<dbReference type="InterPro" id="IPR011333">
    <property type="entry name" value="SKP1/BTB/POZ_sf"/>
</dbReference>
<dbReference type="SUPFAM" id="SSF57850">
    <property type="entry name" value="RING/U-box"/>
    <property type="match status" value="1"/>
</dbReference>
<evidence type="ECO:0000256" key="9">
    <source>
        <dbReference type="PROSITE-ProRule" id="PRU00175"/>
    </source>
</evidence>
<dbReference type="GO" id="GO:0016020">
    <property type="term" value="C:membrane"/>
    <property type="evidence" value="ECO:0007669"/>
    <property type="project" value="UniProtKB-SubCell"/>
</dbReference>
<dbReference type="Gene3D" id="3.30.40.10">
    <property type="entry name" value="Zinc/RING finger domain, C3HC4 (zinc finger)"/>
    <property type="match status" value="1"/>
</dbReference>
<dbReference type="GO" id="GO:0008270">
    <property type="term" value="F:zinc ion binding"/>
    <property type="evidence" value="ECO:0007669"/>
    <property type="project" value="UniProtKB-KW"/>
</dbReference>
<feature type="compositionally biased region" description="Polar residues" evidence="10">
    <location>
        <begin position="786"/>
        <end position="800"/>
    </location>
</feature>
<evidence type="ECO:0000256" key="11">
    <source>
        <dbReference type="SAM" id="Phobius"/>
    </source>
</evidence>
<organism evidence="13 14">
    <name type="scientific">Synchytrium endobioticum</name>
    <dbReference type="NCBI Taxonomy" id="286115"/>
    <lineage>
        <taxon>Eukaryota</taxon>
        <taxon>Fungi</taxon>
        <taxon>Fungi incertae sedis</taxon>
        <taxon>Chytridiomycota</taxon>
        <taxon>Chytridiomycota incertae sedis</taxon>
        <taxon>Chytridiomycetes</taxon>
        <taxon>Synchytriales</taxon>
        <taxon>Synchytriaceae</taxon>
        <taxon>Synchytrium</taxon>
    </lineage>
</organism>
<feature type="transmembrane region" description="Helical" evidence="11">
    <location>
        <begin position="56"/>
        <end position="84"/>
    </location>
</feature>
<evidence type="ECO:0000256" key="8">
    <source>
        <dbReference type="ARBA" id="ARBA00023136"/>
    </source>
</evidence>
<gene>
    <name evidence="13" type="ORF">SeMB42_g07066</name>
</gene>
<evidence type="ECO:0000256" key="3">
    <source>
        <dbReference type="ARBA" id="ARBA00022448"/>
    </source>
</evidence>
<evidence type="ECO:0000256" key="2">
    <source>
        <dbReference type="ARBA" id="ARBA00008807"/>
    </source>
</evidence>
<dbReference type="Gene3D" id="3.30.710.10">
    <property type="entry name" value="Potassium Channel Kv1.1, Chain A"/>
    <property type="match status" value="1"/>
</dbReference>
<dbReference type="Proteomes" id="UP000317494">
    <property type="component" value="Unassembled WGS sequence"/>
</dbReference>
<comment type="caution">
    <text evidence="13">The sequence shown here is derived from an EMBL/GenBank/DDBJ whole genome shotgun (WGS) entry which is preliminary data.</text>
</comment>
<dbReference type="InterPro" id="IPR004648">
    <property type="entry name" value="Oligpept_transpt"/>
</dbReference>
<sequence>MVDDRPKTSIRASFNFKLKVIGSTVVFAWIVMPIFYKNNRTNTLVESAYESYSPLYLSLFWAIGYGTAFAALNSTLVHVLLFHWKDIVVRFNRRNKRENSGSKGEKDDDPYGDYMHMRLMRRYPEHTTIASSYTIPIPCWGCWSAHSPSASPLTFADDGKGASVVAKGWFDSPRFALAIDEEVSARGTDCGPTADLRSLRDAWEADGDIIEGIETNRIVWGQNHEPSENSACQEPVECVICCDKIDPAMDANIEVLRCGHQFHDYCIGEWASRAQTCPCCRAKICKPAPHVIVIYKTRSERRSRGGHVCTVPLIQWAIRDILFSHLSPLSSRLASYLYAFHLSILLQSVSSATSTQEMAEYVRAAYNNEEFTNFSLTFREVEVLHSVYVMKGVIIQQSAFLREALAAASSTTTDKHHNPPLTVDAASSSKSSPSMDLTPFLPEAPWEIVEAALKYCHSFDLKLNEWTTKSLKDLAHVVHRLAIGSLLTECGKVIAQKLSTRTHLNDETWSHWYDFAADFPSDVMQPVRGQLEYYLRNDATIQSVATLPDPAAKIVLVNLIPFGTEEKDRKCPAMDWLETAFNGHITLSDMVRILRSIDFENQASLGDVQLLQEILYGHKSNTAQIFGNQPDMNVVRDIGALLANTTNNLLKRGRDDVAKCRHQFKSSLQKVFALNNSFYESIDHLRSKLNKNAGDLTKEEIELYRTQVDAASLKERQFVKEVLVTISRDVCDEFIPAKLAYTDEEQKETASAPCSAPLVDAKIQTNSTDNDNDHNDKGKGAFPGCGNTNLVATHTSNNPSIGEATDDEEEDLRPVARKRRLPGGENMVMDSGHGNAEKRVKVESLR</sequence>
<evidence type="ECO:0000256" key="4">
    <source>
        <dbReference type="ARBA" id="ARBA00022692"/>
    </source>
</evidence>
<keyword evidence="4 11" id="KW-0812">Transmembrane</keyword>
<keyword evidence="9" id="KW-0863">Zinc-finger</keyword>
<proteinExistence type="inferred from homology"/>
<keyword evidence="14" id="KW-1185">Reference proteome</keyword>
<protein>
    <recommendedName>
        <fullName evidence="12">RING-type domain-containing protein</fullName>
    </recommendedName>
</protein>
<feature type="region of interest" description="Disordered" evidence="10">
    <location>
        <begin position="411"/>
        <end position="431"/>
    </location>
</feature>
<dbReference type="PANTHER" id="PTHR22601">
    <property type="entry name" value="ISP4 LIKE PROTEIN"/>
    <property type="match status" value="1"/>
</dbReference>
<name>A0A507CG72_9FUNG</name>
<dbReference type="VEuPathDB" id="FungiDB:SeMB42_g07066"/>
<dbReference type="AlphaFoldDB" id="A0A507CG72"/>
<dbReference type="InterPro" id="IPR013083">
    <property type="entry name" value="Znf_RING/FYVE/PHD"/>
</dbReference>
<dbReference type="InterPro" id="IPR001841">
    <property type="entry name" value="Znf_RING"/>
</dbReference>
<dbReference type="InterPro" id="IPR004813">
    <property type="entry name" value="OPT"/>
</dbReference>
<evidence type="ECO:0000256" key="5">
    <source>
        <dbReference type="ARBA" id="ARBA00022856"/>
    </source>
</evidence>
<comment type="subcellular location">
    <subcellularLocation>
        <location evidence="1">Membrane</location>
        <topology evidence="1">Multi-pass membrane protein</topology>
    </subcellularLocation>
</comment>
<keyword evidence="9" id="KW-0479">Metal-binding</keyword>
<evidence type="ECO:0000256" key="10">
    <source>
        <dbReference type="SAM" id="MobiDB-lite"/>
    </source>
</evidence>